<evidence type="ECO:0000256" key="1">
    <source>
        <dbReference type="ARBA" id="ARBA00006484"/>
    </source>
</evidence>
<comment type="similarity">
    <text evidence="1 3">Belongs to the short-chain dehydrogenases/reductases (SDR) family.</text>
</comment>
<protein>
    <submittedName>
        <fullName evidence="6">Short-subunit dehydrogenase</fullName>
    </submittedName>
</protein>
<dbReference type="PANTHER" id="PTHR44196:SF1">
    <property type="entry name" value="DEHYDROGENASE_REDUCTASE SDR FAMILY MEMBER 7B"/>
    <property type="match status" value="1"/>
</dbReference>
<evidence type="ECO:0000256" key="2">
    <source>
        <dbReference type="ARBA" id="ARBA00023002"/>
    </source>
</evidence>
<dbReference type="EMBL" id="SHKP01000006">
    <property type="protein sequence ID" value="RZT97887.1"/>
    <property type="molecule type" value="Genomic_DNA"/>
</dbReference>
<dbReference type="AlphaFoldDB" id="A0A4Q7VNZ1"/>
<dbReference type="PROSITE" id="PS00061">
    <property type="entry name" value="ADH_SHORT"/>
    <property type="match status" value="1"/>
</dbReference>
<dbReference type="GO" id="GO:0016491">
    <property type="term" value="F:oxidoreductase activity"/>
    <property type="evidence" value="ECO:0007669"/>
    <property type="project" value="UniProtKB-KW"/>
</dbReference>
<dbReference type="SUPFAM" id="SSF51735">
    <property type="entry name" value="NAD(P)-binding Rossmann-fold domains"/>
    <property type="match status" value="1"/>
</dbReference>
<dbReference type="Gene3D" id="3.40.50.720">
    <property type="entry name" value="NAD(P)-binding Rossmann-like Domain"/>
    <property type="match status" value="1"/>
</dbReference>
<dbReference type="PANTHER" id="PTHR44196">
    <property type="entry name" value="DEHYDROGENASE/REDUCTASE SDR FAMILY MEMBER 7B"/>
    <property type="match status" value="1"/>
</dbReference>
<dbReference type="Pfam" id="PF00106">
    <property type="entry name" value="adh_short"/>
    <property type="match status" value="1"/>
</dbReference>
<dbReference type="InterPro" id="IPR002347">
    <property type="entry name" value="SDR_fam"/>
</dbReference>
<sequence>MTVPPSSLRSQPPEGAANVLGRPGAGPQVFVITGASDGIGAELARQIAARDKAGAALVLAARSEDKLANVAAECAALGAQTLVQRCDVAVEADCKTLVAATVARFGRIDVLVNNAGMSAHALFEDVTDLGWYRRLMDINLWGAVWCTQAALPHLKASRGRIVGVSSLAGLNGVPGRTAYSASKFAMNGFFEALRTEVSAHGISVTLAYPGVVDTQIRLRGFNAAGQPAGKSGLDESDAMPVAECARLILDGIDHRRRDVVMTAKGKLGRWLKLIAPGVVDRIVMAALTREAQAEAAHPKTS</sequence>
<feature type="region of interest" description="Disordered" evidence="4">
    <location>
        <begin position="1"/>
        <end position="22"/>
    </location>
</feature>
<dbReference type="PRINTS" id="PR00080">
    <property type="entry name" value="SDRFAMILY"/>
</dbReference>
<dbReference type="InterPro" id="IPR020904">
    <property type="entry name" value="Sc_DH/Rdtase_CS"/>
</dbReference>
<keyword evidence="2" id="KW-0560">Oxidoreductase</keyword>
<organism evidence="6 7">
    <name type="scientific">Rivibacter subsaxonicus</name>
    <dbReference type="NCBI Taxonomy" id="457575"/>
    <lineage>
        <taxon>Bacteria</taxon>
        <taxon>Pseudomonadati</taxon>
        <taxon>Pseudomonadota</taxon>
        <taxon>Betaproteobacteria</taxon>
        <taxon>Burkholderiales</taxon>
        <taxon>Rivibacter</taxon>
    </lineage>
</organism>
<dbReference type="Proteomes" id="UP000293671">
    <property type="component" value="Unassembled WGS sequence"/>
</dbReference>
<comment type="caution">
    <text evidence="6">The sequence shown here is derived from an EMBL/GenBank/DDBJ whole genome shotgun (WGS) entry which is preliminary data.</text>
</comment>
<feature type="domain" description="Ketoreductase" evidence="5">
    <location>
        <begin position="28"/>
        <end position="214"/>
    </location>
</feature>
<dbReference type="InterPro" id="IPR057326">
    <property type="entry name" value="KR_dom"/>
</dbReference>
<dbReference type="NCBIfam" id="NF004825">
    <property type="entry name" value="PRK06181.1"/>
    <property type="match status" value="1"/>
</dbReference>
<proteinExistence type="inferred from homology"/>
<dbReference type="PRINTS" id="PR00081">
    <property type="entry name" value="GDHRDH"/>
</dbReference>
<evidence type="ECO:0000259" key="5">
    <source>
        <dbReference type="SMART" id="SM00822"/>
    </source>
</evidence>
<dbReference type="InterPro" id="IPR036291">
    <property type="entry name" value="NAD(P)-bd_dom_sf"/>
</dbReference>
<dbReference type="GO" id="GO:0016020">
    <property type="term" value="C:membrane"/>
    <property type="evidence" value="ECO:0007669"/>
    <property type="project" value="TreeGrafter"/>
</dbReference>
<feature type="compositionally biased region" description="Polar residues" evidence="4">
    <location>
        <begin position="1"/>
        <end position="10"/>
    </location>
</feature>
<accession>A0A4Q7VNZ1</accession>
<evidence type="ECO:0000256" key="3">
    <source>
        <dbReference type="RuleBase" id="RU000363"/>
    </source>
</evidence>
<dbReference type="SMART" id="SM00822">
    <property type="entry name" value="PKS_KR"/>
    <property type="match status" value="1"/>
</dbReference>
<gene>
    <name evidence="6" type="ORF">EV670_2287</name>
</gene>
<keyword evidence="7" id="KW-1185">Reference proteome</keyword>
<evidence type="ECO:0000313" key="6">
    <source>
        <dbReference type="EMBL" id="RZT97887.1"/>
    </source>
</evidence>
<evidence type="ECO:0000256" key="4">
    <source>
        <dbReference type="SAM" id="MobiDB-lite"/>
    </source>
</evidence>
<name>A0A4Q7VNZ1_9BURK</name>
<evidence type="ECO:0000313" key="7">
    <source>
        <dbReference type="Proteomes" id="UP000293671"/>
    </source>
</evidence>
<dbReference type="RefSeq" id="WP_130432139.1">
    <property type="nucleotide sequence ID" value="NZ_SHKP01000006.1"/>
</dbReference>
<reference evidence="6 7" key="1">
    <citation type="submission" date="2019-02" db="EMBL/GenBank/DDBJ databases">
        <title>Genomic Encyclopedia of Type Strains, Phase IV (KMG-IV): sequencing the most valuable type-strain genomes for metagenomic binning, comparative biology and taxonomic classification.</title>
        <authorList>
            <person name="Goeker M."/>
        </authorList>
    </citation>
    <scope>NUCLEOTIDE SEQUENCE [LARGE SCALE GENOMIC DNA]</scope>
    <source>
        <strain evidence="6 7">DSM 19570</strain>
    </source>
</reference>
<dbReference type="OrthoDB" id="9790266at2"/>